<dbReference type="SMART" id="SM00052">
    <property type="entry name" value="EAL"/>
    <property type="match status" value="1"/>
</dbReference>
<dbReference type="SUPFAM" id="SSF141868">
    <property type="entry name" value="EAL domain-like"/>
    <property type="match status" value="1"/>
</dbReference>
<evidence type="ECO:0000313" key="3">
    <source>
        <dbReference type="Proteomes" id="UP000811282"/>
    </source>
</evidence>
<organism evidence="2 3">
    <name type="scientific">Candidatus Sodalis endolongispinus</name>
    <dbReference type="NCBI Taxonomy" id="2812662"/>
    <lineage>
        <taxon>Bacteria</taxon>
        <taxon>Pseudomonadati</taxon>
        <taxon>Pseudomonadota</taxon>
        <taxon>Gammaproteobacteria</taxon>
        <taxon>Enterobacterales</taxon>
        <taxon>Bruguierivoracaceae</taxon>
        <taxon>Sodalis</taxon>
    </lineage>
</organism>
<dbReference type="CDD" id="cd01948">
    <property type="entry name" value="EAL"/>
    <property type="match status" value="1"/>
</dbReference>
<sequence>MGVNESVLFNQDNYALGILQSLRANGFKITVENFGVRYSSIRHLNQFPVDKIKIDPSFIQHMGQDDNAAAIIESVIRLGHAMGVSVTARGVDSEEKRAALAQVGCNELQGPLFSNALSEQRVTTLLASASPPDGVHS</sequence>
<dbReference type="InterPro" id="IPR035919">
    <property type="entry name" value="EAL_sf"/>
</dbReference>
<name>A0ABS5YD01_9GAMM</name>
<evidence type="ECO:0000313" key="2">
    <source>
        <dbReference type="EMBL" id="MBT9432909.1"/>
    </source>
</evidence>
<gene>
    <name evidence="2" type="ORF">JZM24_13600</name>
</gene>
<dbReference type="InterPro" id="IPR050706">
    <property type="entry name" value="Cyclic-di-GMP_PDE-like"/>
</dbReference>
<protein>
    <submittedName>
        <fullName evidence="2">EAL domain-containing protein</fullName>
    </submittedName>
</protein>
<keyword evidence="3" id="KW-1185">Reference proteome</keyword>
<dbReference type="PROSITE" id="PS50883">
    <property type="entry name" value="EAL"/>
    <property type="match status" value="1"/>
</dbReference>
<accession>A0ABS5YD01</accession>
<dbReference type="PANTHER" id="PTHR33121:SF70">
    <property type="entry name" value="SIGNALING PROTEIN YKOW"/>
    <property type="match status" value="1"/>
</dbReference>
<dbReference type="EMBL" id="JAFJYC010000002">
    <property type="protein sequence ID" value="MBT9432909.1"/>
    <property type="molecule type" value="Genomic_DNA"/>
</dbReference>
<proteinExistence type="predicted"/>
<dbReference type="PANTHER" id="PTHR33121">
    <property type="entry name" value="CYCLIC DI-GMP PHOSPHODIESTERASE PDEF"/>
    <property type="match status" value="1"/>
</dbReference>
<dbReference type="InterPro" id="IPR001633">
    <property type="entry name" value="EAL_dom"/>
</dbReference>
<dbReference type="Proteomes" id="UP000811282">
    <property type="component" value="Unassembled WGS sequence"/>
</dbReference>
<dbReference type="Pfam" id="PF00563">
    <property type="entry name" value="EAL"/>
    <property type="match status" value="1"/>
</dbReference>
<dbReference type="Gene3D" id="3.20.20.450">
    <property type="entry name" value="EAL domain"/>
    <property type="match status" value="1"/>
</dbReference>
<reference evidence="2 3" key="1">
    <citation type="journal article" date="2021" name="Genome Biol. Evol.">
        <title>The evolution of interdependence in a four-way mealybug symbiosis.</title>
        <authorList>
            <person name="Garber A.I."/>
            <person name="Kupper M."/>
            <person name="Laetsch D.R."/>
            <person name="Weldon S.R."/>
            <person name="Ladinsky M.S."/>
            <person name="Bjorkman P.J."/>
            <person name="McCutcheon J.P."/>
        </authorList>
    </citation>
    <scope>NUCLEOTIDE SEQUENCE [LARGE SCALE GENOMIC DNA]</scope>
    <source>
        <strain evidence="2">SOD</strain>
    </source>
</reference>
<feature type="domain" description="EAL" evidence="1">
    <location>
        <begin position="1"/>
        <end position="130"/>
    </location>
</feature>
<evidence type="ECO:0000259" key="1">
    <source>
        <dbReference type="PROSITE" id="PS50883"/>
    </source>
</evidence>
<comment type="caution">
    <text evidence="2">The sequence shown here is derived from an EMBL/GenBank/DDBJ whole genome shotgun (WGS) entry which is preliminary data.</text>
</comment>